<dbReference type="InterPro" id="IPR003368">
    <property type="entry name" value="POMP_repeat"/>
</dbReference>
<proteinExistence type="predicted"/>
<dbReference type="EMBL" id="JAHCMY010000023">
    <property type="protein sequence ID" value="MBS9525899.1"/>
    <property type="molecule type" value="Genomic_DNA"/>
</dbReference>
<dbReference type="Pfam" id="PF05345">
    <property type="entry name" value="He_PIG"/>
    <property type="match status" value="5"/>
</dbReference>
<evidence type="ECO:0000256" key="5">
    <source>
        <dbReference type="ARBA" id="ARBA00022729"/>
    </source>
</evidence>
<accession>A0AAP2CLG1</accession>
<feature type="domain" description="Bacterial Ig-like" evidence="8">
    <location>
        <begin position="5523"/>
        <end position="5566"/>
    </location>
</feature>
<comment type="subcellular location">
    <subcellularLocation>
        <location evidence="1">Cell envelope</location>
    </subcellularLocation>
    <subcellularLocation>
        <location evidence="2">Cell outer membrane</location>
    </subcellularLocation>
    <subcellularLocation>
        <location evidence="3">Secreted</location>
    </subcellularLocation>
</comment>
<feature type="domain" description="Bacterial Ig-like" evidence="8">
    <location>
        <begin position="6235"/>
        <end position="6286"/>
    </location>
</feature>
<evidence type="ECO:0000313" key="10">
    <source>
        <dbReference type="Proteomes" id="UP001319104"/>
    </source>
</evidence>
<dbReference type="InterPro" id="IPR015919">
    <property type="entry name" value="Cadherin-like_sf"/>
</dbReference>
<dbReference type="InterPro" id="IPR011050">
    <property type="entry name" value="Pectin_lyase_fold/virulence"/>
</dbReference>
<dbReference type="SMART" id="SM00710">
    <property type="entry name" value="PbH1"/>
    <property type="match status" value="46"/>
</dbReference>
<protein>
    <submittedName>
        <fullName evidence="9">Ig-like domain-containing protein</fullName>
    </submittedName>
</protein>
<evidence type="ECO:0000256" key="2">
    <source>
        <dbReference type="ARBA" id="ARBA00004442"/>
    </source>
</evidence>
<gene>
    <name evidence="9" type="ORF">KI659_17900</name>
</gene>
<dbReference type="Pfam" id="PF09479">
    <property type="entry name" value="Flg_new"/>
    <property type="match status" value="1"/>
</dbReference>
<dbReference type="SUPFAM" id="SSF49313">
    <property type="entry name" value="Cadherin-like"/>
    <property type="match status" value="2"/>
</dbReference>
<keyword evidence="10" id="KW-1185">Reference proteome</keyword>
<sequence length="6886" mass="728401">MFSAYTIKFRGTPRLLLWLLLFFCPIGYSLSQTIHYVDLAANGAGDGLSWKDAYTDLAFALENANSGDEVWVAKGVYSPGVLTGSTFSLKSGVKLLGGFSGTESSIQERVHNGNNLYSANETILTGSQINLHVISIAPSATAETLIDGFTIREGSAGMATTANANNYGGGIYHVSGSARLQNLKVENNRGGRGGGMYAAGTPTLENILFSQNEANLGGGLHVVGAARISNLTFSKNKALNQGGGLYNTSSPTLENLTFIENESQNAGGGFYNTGTITLYNSVFSRNRVLGNLTGGGMFATGTANLVNVTFSQNTTAYAHASNPGGGGLSGNSNTRVSNSIFWGNSSANALGNQLAGDVAVERSIVQGGFEGGEGIITVDPLFLQPSADDLRTAGNSIAIDAGINNRNTTISDLAGNPRIINGTIDLGAYEATAFTGLVINNHTLPKVTRKQSYKSTLTATGGNGAYTWSVAGNGLPHGLHLNAATGEIEGVTLAKSGTYPVVIEVTDGELVGSKKYFINVGASPVRMYVNAAATSGANTGSSWADGFVKLQAALNSAEDGDEIWVAGGVYSPGNLPADAFRLVSGVQVFGGFAGTESHIHQRLTDEGNFMTAHPSILEGGGINYHVISNEIPLSNTTILDGFTIRGGKAAAPEPDGGGIYNGVITVGAVFRNLIIQDNQAIGMGGGIFNTGVSTFDNILLKNNLAGTNGGGIYTNRAGAQYNFIQILGNKANNGGGVFNTANINFFNGRIEDNESTLAGGGLHNSGAATFVDLTVKGNQAGSTGGGIHNTSSATFNQLNLTQNTSGQHGGGMYNSGSTATSNAVFSGNVVLSTGNHYGGGLYNTSSNHTLRNVTFSNNRISRSSAGGGGLYRNGGTVNVSNSIFWGNSRGGGVADQISGTTTVTYSIVEGGYAGTGNLSVNPIFVDAQGHDLRLQAGSPGINSGLNSNVSTPLDLDGKTRIKDNVVDMGAYEFGEASMAIAPATLRGATRGSTFSYQFATVGGEAGLAWSLASGSLPMGLGLSEQGLLQGIPIGPVAAYTFELEVTDGTSIGRRTFTLSTQAGKARIYVKEKASGRQTGGSWADGLTSLSQAIEQALVGDEVWVGQGRYSPGTGTADAFRLKDGVKIYGGFAGTEAELHERVADSEGLYCVHESILDGGGNNYHVVFNDENVGNQTELNGFTVTGGKTMAGTTSNNNFYGGGIFNSTGSAVFSHLWIKGNIAARGGGMYNTGNITLRYVVFQENSTTNTHGGGLWNTGNATLQSVRFLNNISGTFAGGMLTSAATVLKDVTFSGNQSGTYGGGLVATGAVDLQDVMFIQNLAGTTGGGMDNRGAGTVLDRVAFIDNRGGQHGGGLFNNSVIQLENVVFSRNEVTSTAAHYGGGMYNSGTANLTNTTFSNNRVARNGVGSGGGYYSTNNNAAVFNSIFWGNTSGGSVVDQINEGLEVGHSIVEGGYQGVRILIADPVFENAVNDDFRLKAGSLAIDAGDNRMVSTDLDFLGNRRIVGTVVDMGAYENPGGGNSLVVGPEKLHQQQRGQAVSLFFDTNGSENNFTFEVSSGELPLGLTFDGERGLLSGTPTVAGTYTIVISATDGELIGSRQYTWEVTAGPSRFYVDHLATGNGLGISWENALTDLQEALAQALEGDEIWVAKGTYSPGSGTGDSFVLKEGVKLFGGFAGTENELSERAVAENGLFSVNETILDGKEVNYHVIFNNSVLSSNTEVNGFTISGGKTLSGSTGVDYYGGGIYNTVGGPTFSHLWIKNNEAARGGGMYNSGPSSIIQVVFERNKSTSSYAGGLWNTGPAQLWQVVFLQNESSLTAGGMYNAGAVSLCEVEFRENSSQSNGGGMWNNNSPTMDRVAFINNSSNGHGGGLYSTGTVIISNSFFSRNKVTNTGALYGGGMWFNSGTATLVNVTFSENSVARTAAESGGGLYMSGGTMEITNSIFWGNKRGAGEKDQIRGVPIVSFSIVEDGFDGSNNLVADPLFEDAASDNLQLRLGSLAIDMGYNEVVNKELDYLGNPRIVNDIVDLGAFEKQGGASLDIGPEQLPNMVRGEQIDIPLVVGDGTGAMEWSILSGDLPTGLRLGNNGAIKGRPMVEGSYTFVVMATDGTQIGSRQYTVDIQNGPTQLLVWASAEGDNSGSDWQNAITDLQSALGQASSGDEIWVGEGNYSPGAGVLDNFALKEGVKLYGGFAGMEESLEQRVADEAGLFTSHPSVLDGKSVNRHVVYNDGSLSNATVLDGFIITGGKTLTRNNTTSLSFHYYGGGIYNAGGEVVFSNLLIKENQGMYGGGIYNTGHITLSNVHLVNNQATGTIGKGAGLFNTGSINMFRGAVEGNSMVESSTGLLGAGIYNSGQLNVTESYVQHNNVGIGNGGGLYNTGAGSSLNIQQSWFEHNLAGLGGGLFINSGNHQVADVVFAQNKATSNGGGAYTRGTTLMDRVSFIDNEGGTNGGGLHHNSGSLTIQNTVFSRNRVSLNTSSGQGGGLYHHGGTSQVVNVTFSANQTALTHASTNTGAGLFFRNSGSMEIHNSIFWGNRRGGGQSDQLVGNVTITHSLVQNGFGEDDTILQADPLFEDALNDNLRLRNNSPAIDIGDNDKQVGQLDRDGNQRIANGIVDLGAYENLSGVEVIVIEPELLDNISRGSPVNLNFNATGFTEGDGGAVWELQQGALPTGLRLSREGVLSGRPTVTGIYTFVVTVSSGESFGSRQYTVEVLPSSTRLMVWAQAGGDRSGSDFANGINDLQEALNQAVTGDTILVAKGVYSPGDLVTSTFTLKENVKLFGGFSGAEEHFEDREEENLLHNETILDGSKGVASRHVVTNLLPLTSATILDGFTITGGLASVGTNSGASYRGAGIYNVAGAPVFSNLVIRNNIGGRGAGIWNAGNATFSKILLQDNTATYAGGLWSENGSPVLTDIVFKDNTGTNFAGGMHLASGSAVLERVAFVGNKSLNHGGGLRMAGGNLQLENVVFSRNQVSSTSSNYGGGMYVGAGVAMISNATFSNNSVARTAAGSGGGLFATASGNVNVANSIFWGNVRGGNAPDQLNEGITVSYSIVQGGYATGSEVLQGDPGFLSPDQDLLSLRGGSPAIDVGDNSRVSSNEDILGNLRIFNDVVDLGAYENQGSASLNINMDEIGPFMRGERVSLPLTADGGNGQYSWSLQVGNLPIGVDLTPEGMLTSTPMVEGTYTFVLAVTDGEIYGSKQFTVEIVSGNAIIHVAQHATGTNNGSKWQDALVNLQEAFTQAVPGDEIWVSKGSYSPGTTATSYFTLLEGVKIYGGFAGTEESLEDRDLSLVHTVNETILDGSQGTASRHVVYNIAPLTEESILDGFTVSGGRTLTNGTGASYYGGGIYNTQGSPIFRNLIVSNNTGAYGGGMFNSGSPLLSHVIFKNNIAAGSNARGAGLYSNAPIQLHQVTFESNVIASSGTSSRFGGGMFTAAYAQLDSVYFLNNKVEGSSALGGGLYSTSGAEINLTVGSFKGNSSTSGGGAMYINSGSVALTDVNFTANNSLTAGAIFQNGGNLSGNRLAFIHNIAVQHGGAIRSRGEIRLDNSIFSRNQVSSTGAYYGGGAYVAGGTATFSNVTLSNNSIGRTASTPVGGAIYRASGAVNIYNSILWGNKRGGGAEDQLGGTASFFDLSHSVIQGGFETGHNLIFGDPLFEGAGVDDLRLRNGSLAIDQGNNEFQLFDLDLAGNERVINDVIDIGAYENDGGEKLNILPESIETLLRGNSPAIQFITEGEDGEVTFALEAGELPVGLSLTPAGLLEGVPTILGIYEFVVSARNGDMAGNRQFRVEVLPSPAILFVDVAATGNNDGNDWTNALNSLQEAFDQAFAGDEIWVAKGNYSPGTAATSYFTLKEGVKVYGGFAGTEISLDDREIEQIHTANQTILDGSQGTASRHVVYNIADLSQETVLDGFTIRGGRTLTGSTGANYYGGGIYNRAGSPLLRNLLITENTGAYGGGMFNSGNPTLEHVIFRGNTSTGTNARGAGLYSNGQVELKGVVFEANTIPASSSRVLYGAGMFNGGAATLDSVFFVNNTIGGTAGQGGGLYNTSSAELIVKKGEYIGNTAASGGAMYINSGRVELWDILVRDNEASLTAGGIFQNNGSLLINRSGFINNSALQHGGAIRSRGTLEVSNSIFSRNRVNGTGSFYGGAIYVASGAATLSNTSLSLNKVSRIAASVPSGGAVYRAGGNVAIQNSILWGNSRGGEVPDQVGGVINNIQISHSILEGGFEAGNFILDINPLFMDAAGDDLRISGCSPGIDTGNNGQTGSGGFDYLGNPRTVNHTVDLGAYEYQEDGQLLSITSDDLPVGNRGSYYEYQLAVQDGTGQERWQVLSGHLPDGLALSSEGIISGNPIVNGVFEFVVNVGRGELCGNKSFAIEIIPSEGVVQIFVSQAAENGQNNGSNWENAYLSLQRALEVSVAGDEIWVAKGSYSPGLTVRDFFHLKEGVRMFGGFAGTEADLDQRDTSLLHTANRTILDGSMEGAAAYHVLYNVDALTPATIVDGFVISGGRGVTSNSINGKGVGFYNSNGSPLLTNLVFENNTGFQGAGMYTLGANARPELRSVVFKQNTSRSHGGGLYIASGVPVLEDVVFEDNLAEGSSYGGALYNGANTAFTLSQGRFLQNEAGRGGAIYLATGAPVIKDVIFERNHAGVYAGALFAMGRPVLQEVKFLGNTSNRHAGALWSSGTVSVQNGLFAQNKVLETGAYYGGAIYSNSGTLTLVNSTLADNRIAHVNAHATAYYGGAVFRRSGTVNIFNSIIWGNERGNGVADQFNANISQIGHTLIEGGFERGTTIVSSDPMFRKEYKYDYSLQACSPAINMGENTFSNGISVDLEGKGRVYGSAVDLGVYESHQEQLTLTPAVLPDATRGAFFEIQLSIEGGEGRNFEVFYNQLPDGLSLSPEGKLEGRTLAVGEFTFGIKASDGEICGNRLFTMNVLPGEGGARIYVNQSAPISGQNNGADWQNAYLDLQSALQVAMAGDSIWVAKGTYSPGERVTSYFVPVEGVKMFGGFSGLEDQFDERDSAAIHGVNATILDGSQGSASRHVLYNTNALTPETIVDGFVISGGKTSNTNSINGRGAGFYNSNGSPVLSNLIFRNNEGYQGGGMYTLGAQARPLLDKVKFEGNTSRQHGGGLHVASGQPELNEVEFINNRVTLSYNGGGLYSNTTLPMALTKLSFIDNEANRGGGFYNAKGSPVMEEIVFERNHARLNAGGMYALGNPSFNRAKFIGNTSVRHAGGLWSSGNIAMENAVFSRNRVTTTGNFFGGGIYHINGTLQLRQATFSQNNIARATSGGGGAIYRAGGNVQIFNSILWNNTHGNGLADQVGGTAANIKIAHSIVENGYPTGTNILDLDPEFVDPTQDDLSLSACSPAINMGDNSQVKFSKDLDGMDRIMHQLVDLGAYEFQGTFLDTEPLVLPEGTQWEAYTFQLELGKADVNTFSLGFGLLPDGLVLSEDGMLSGEPTVYGEFEFNVNIKGSDICGLLHVKLSIKPEDPYIVEVLNPFPEPISRYLGTAFEDLDLPDSVEVILSDKSRTYFPVDWQAGSYNPNEIGLYKLIGIINASEQVNRDNLFPEIKVAVVEPLIPYIAAVAELAPISILSGTTFDELAGYLPQRVGVTIKIDTDEAETIIFEDELEVVWKPGNYLPQFGTYRIFGEFILDSHLTAFEFPLTNPAEFEAMLDIYAQRNIVKSEVLADVIVDLHTPSSGLELRQPVRVTYHDGSTGLLEVLWDLNDFDGSLGGDFEIWGDFVLSPLISNSEAIQAFTRVIIQKEIISVDPDPAAEIQVPFGTSFDDIMDLPEEVMVHFNDGSSEMLAVNWLAGDYDELISGEYLVLGELLHGDLIVPTEEIFAKAIITLLPEPKNIIEIFPLDSIYVHYGTALSAIDQLEEPVLVKYDDQSTGSLPVLWETSAYDPYQVGSVEVFGELLLPDDMTIVNELGLEPSFILTVRLKQITAFAPPDTVKVDFGTDLLDLELPEVLLVTYIDGSHGEEAIEWESQTYDGQQEGIYPFAGNWILEDETGVDEELESPMLWVSVGSKPLEVVAADSSFVAVDIFTSFEAAKEVFPTEVVVELDNGSTDQLEVIWQEGGFQSEEPGLQYVYGELILNEGVVNPADVLAVMVVEIGKHKVVDLESLEALEVPFGEAFEDLPLPTYINALLTSGENVSLEVIWVHGDYNGQQAGHYILTGQLLLLEEIENPLGLEATIEIIVLDRIFEIISVQEFEILQVPIQTSMEEIAGLPHMVTVLLDNGSERELPVTQWISDSFEPNLPGIYRAYGTLELSIDIVNPNDIYPVLDIQVLELYLTELRALDTLYIPYGTAWEDITFPLELTGVYNDSSTGEVSVEWLPNEEFDSQIPGEYIFLGELMVSGENENPNNLQAEIIVIVEDEPLKIIAIQDLPLLQVPFGTPQASVLDTLPNQVLVYLSNDTETYVDVIWEAVFYDGESIGQYTFMGSLEFGEGLNYKNPDELEALQLVEVNAIRVEKVGELLPLIRPAGKPLSDLDLPETVEVELSDGQSADLDVFWNSENYDSLFHGLQPLVGELLLSENLSNPDDLKAQVDLILWKDMVQVAYMDTLHAYHGSAFGELMLPESILVDFTDGSSMQLFINWEEAKDVLESAGPGLVLLQGILELGDEQLFNSNDLTADVWVELINSLVEVSFDTDGGSSIPSQLVNLKALANRPPDPIKEGLAFEGWYEDPERTVYFDFSLPIEKGMTLYGQWMLPPLPSDGSLSMQTIASYMVLIGELAPDILEESFSLAHLNAFSHLSKQAPFRISDWYGYRELQVPKVKTMLITHNQHEVMIRGTILDTGGGAITEAGVCWSKDPLPSMSNVKIVGSESSEFEVELPALEAGTTYYIRTYAQSEMGIGYGNTIILKIE</sequence>
<evidence type="ECO:0000256" key="7">
    <source>
        <dbReference type="ARBA" id="ARBA00023237"/>
    </source>
</evidence>
<evidence type="ECO:0000256" key="1">
    <source>
        <dbReference type="ARBA" id="ARBA00004196"/>
    </source>
</evidence>
<dbReference type="GO" id="GO:0005576">
    <property type="term" value="C:extracellular region"/>
    <property type="evidence" value="ECO:0007669"/>
    <property type="project" value="UniProtKB-SubCell"/>
</dbReference>
<keyword evidence="6" id="KW-0472">Membrane</keyword>
<organism evidence="9 10">
    <name type="scientific">Litoribacter ruber</name>
    <dbReference type="NCBI Taxonomy" id="702568"/>
    <lineage>
        <taxon>Bacteria</taxon>
        <taxon>Pseudomonadati</taxon>
        <taxon>Bacteroidota</taxon>
        <taxon>Cytophagia</taxon>
        <taxon>Cytophagales</taxon>
        <taxon>Cyclobacteriaceae</taxon>
        <taxon>Litoribacter</taxon>
    </lineage>
</organism>
<keyword evidence="4" id="KW-0964">Secreted</keyword>
<evidence type="ECO:0000256" key="4">
    <source>
        <dbReference type="ARBA" id="ARBA00022525"/>
    </source>
</evidence>
<dbReference type="Gene3D" id="2.160.20.10">
    <property type="entry name" value="Single-stranded right-handed beta-helix, Pectin lyase-like"/>
    <property type="match status" value="10"/>
</dbReference>
<dbReference type="Gene3D" id="2.60.40.4270">
    <property type="entry name" value="Listeria-Bacteroides repeat domain"/>
    <property type="match status" value="1"/>
</dbReference>
<evidence type="ECO:0000256" key="3">
    <source>
        <dbReference type="ARBA" id="ARBA00004613"/>
    </source>
</evidence>
<keyword evidence="5" id="KW-0732">Signal</keyword>
<reference evidence="9 10" key="1">
    <citation type="submission" date="2021-05" db="EMBL/GenBank/DDBJ databases">
        <authorList>
            <person name="Zhang Z.D."/>
            <person name="Osman G."/>
        </authorList>
    </citation>
    <scope>NUCLEOTIDE SEQUENCE [LARGE SCALE GENOMIC DNA]</scope>
    <source>
        <strain evidence="9 10">KCTC 32217</strain>
    </source>
</reference>
<dbReference type="RefSeq" id="WP_213946759.1">
    <property type="nucleotide sequence ID" value="NZ_JAHCMY010000023.1"/>
</dbReference>
<dbReference type="NCBIfam" id="NF041518">
    <property type="entry name" value="choice_anch_Q"/>
    <property type="match status" value="8"/>
</dbReference>
<dbReference type="SUPFAM" id="SSF51126">
    <property type="entry name" value="Pectin lyase-like"/>
    <property type="match status" value="14"/>
</dbReference>
<dbReference type="InterPro" id="IPR042229">
    <property type="entry name" value="Listeria/Bacterioides_rpt_sf"/>
</dbReference>
<dbReference type="InterPro" id="IPR012334">
    <property type="entry name" value="Pectin_lyas_fold"/>
</dbReference>
<dbReference type="NCBIfam" id="TIGR01376">
    <property type="entry name" value="POMP_repeat"/>
    <property type="match status" value="1"/>
</dbReference>
<evidence type="ECO:0000256" key="6">
    <source>
        <dbReference type="ARBA" id="ARBA00023136"/>
    </source>
</evidence>
<dbReference type="InterPro" id="IPR013378">
    <property type="entry name" value="InlB-like_B-rpt"/>
</dbReference>
<evidence type="ECO:0000259" key="8">
    <source>
        <dbReference type="Pfam" id="PF07532"/>
    </source>
</evidence>
<dbReference type="GO" id="GO:0005509">
    <property type="term" value="F:calcium ion binding"/>
    <property type="evidence" value="ECO:0007669"/>
    <property type="project" value="InterPro"/>
</dbReference>
<dbReference type="PANTHER" id="PTHR11319">
    <property type="entry name" value="G PROTEIN-COUPLED RECEPTOR-RELATED"/>
    <property type="match status" value="1"/>
</dbReference>
<evidence type="ECO:0000313" key="9">
    <source>
        <dbReference type="EMBL" id="MBS9525899.1"/>
    </source>
</evidence>
<dbReference type="Proteomes" id="UP001319104">
    <property type="component" value="Unassembled WGS sequence"/>
</dbReference>
<dbReference type="PANTHER" id="PTHR11319:SF35">
    <property type="entry name" value="OUTER MEMBRANE PROTEIN PMPC-RELATED"/>
    <property type="match status" value="1"/>
</dbReference>
<keyword evidence="7" id="KW-0998">Cell outer membrane</keyword>
<dbReference type="InterPro" id="IPR006626">
    <property type="entry name" value="PbH1"/>
</dbReference>
<comment type="caution">
    <text evidence="9">The sequence shown here is derived from an EMBL/GenBank/DDBJ whole genome shotgun (WGS) entry which is preliminary data.</text>
</comment>
<name>A0AAP2CLG1_9BACT</name>
<dbReference type="Pfam" id="PF07532">
    <property type="entry name" value="Big_4"/>
    <property type="match status" value="2"/>
</dbReference>
<dbReference type="Gene3D" id="2.60.40.10">
    <property type="entry name" value="Immunoglobulins"/>
    <property type="match status" value="10"/>
</dbReference>
<dbReference type="InterPro" id="IPR059226">
    <property type="entry name" value="Choice_anch_Q_dom"/>
</dbReference>
<dbReference type="InterPro" id="IPR013783">
    <property type="entry name" value="Ig-like_fold"/>
</dbReference>
<dbReference type="InterPro" id="IPR011081">
    <property type="entry name" value="Big_4"/>
</dbReference>
<dbReference type="GO" id="GO:0009279">
    <property type="term" value="C:cell outer membrane"/>
    <property type="evidence" value="ECO:0007669"/>
    <property type="project" value="UniProtKB-SubCell"/>
</dbReference>